<keyword evidence="2" id="KW-1185">Reference proteome</keyword>
<dbReference type="PANTHER" id="PTHR47805">
    <property type="entry name" value="SAGA-ASSOCIATED FACTOR 73"/>
    <property type="match status" value="1"/>
</dbReference>
<dbReference type="PANTHER" id="PTHR47805:SF1">
    <property type="entry name" value="SAGA-ASSOCIATED FACTOR 73"/>
    <property type="match status" value="1"/>
</dbReference>
<sequence length="467" mass="50906">MLTYGAEYFFASQHHNGCSVMTIEGNFAGVSLTNIRLSMVFSLGSGRMAVMARLLAAGSFSRSVAAEEAGHQKLAATLLYKELREADEPNFLDEEDMHVFGLKPMSDPLHLVCCNTCKRPVQASQYVAHAEFCRMVSSIEESMLDVTGSVGHRKAMRKEKRKPLNAYANQAILVREVERSKSIIVGDTVTAESRLNGKPGTNSSFTFDRKRNSAYGDAEHLMHGSAISPGDDDNSAGVMTRALKRSKLMAGEWLPLSDASVVSNILSTHDDYNCHISPKQTIAESGSPNDSIFGNKKPDQFNGCCLPIKANMSVPLATKIYYSQRNNRLRSAFCHLYYETVASTEEVCSGTANKKINDNVYQSQTSSQKDESLRQINTGLNSKDSLSLVSSQCPDQCLAQSSEMCLGSSEVSLPISMQFPVDNASRSLVSPVGLSRSKYVSKPFSYPGNSGQPLQAVQQQNGSVPVL</sequence>
<dbReference type="Proteomes" id="UP000596661">
    <property type="component" value="Chromosome 7"/>
</dbReference>
<accession>A0A803Q599</accession>
<protein>
    <recommendedName>
        <fullName evidence="3">SAGA-associated factor 11</fullName>
    </recommendedName>
</protein>
<dbReference type="AlphaFoldDB" id="A0A803Q599"/>
<proteinExistence type="predicted"/>
<dbReference type="OrthoDB" id="21678at2759"/>
<reference evidence="1" key="1">
    <citation type="submission" date="2018-11" db="EMBL/GenBank/DDBJ databases">
        <authorList>
            <person name="Grassa J C."/>
        </authorList>
    </citation>
    <scope>NUCLEOTIDE SEQUENCE [LARGE SCALE GENOMIC DNA]</scope>
</reference>
<dbReference type="GO" id="GO:0000124">
    <property type="term" value="C:SAGA complex"/>
    <property type="evidence" value="ECO:0007669"/>
    <property type="project" value="InterPro"/>
</dbReference>
<dbReference type="Gramene" id="evm.model.07.501">
    <property type="protein sequence ID" value="cds.evm.model.07.501"/>
    <property type="gene ID" value="evm.TU.07.501"/>
</dbReference>
<evidence type="ECO:0000313" key="2">
    <source>
        <dbReference type="Proteomes" id="UP000596661"/>
    </source>
</evidence>
<dbReference type="EnsemblPlants" id="evm.model.07.501">
    <property type="protein sequence ID" value="cds.evm.model.07.501"/>
    <property type="gene ID" value="evm.TU.07.501"/>
</dbReference>
<evidence type="ECO:0008006" key="3">
    <source>
        <dbReference type="Google" id="ProtNLM"/>
    </source>
</evidence>
<reference evidence="1" key="2">
    <citation type="submission" date="2021-03" db="UniProtKB">
        <authorList>
            <consortium name="EnsemblPlants"/>
        </authorList>
    </citation>
    <scope>IDENTIFICATION</scope>
</reference>
<dbReference type="InterPro" id="IPR037804">
    <property type="entry name" value="SGF73"/>
</dbReference>
<name>A0A803Q599_CANSA</name>
<dbReference type="OMA" id="GINPGNR"/>
<organism evidence="1 2">
    <name type="scientific">Cannabis sativa</name>
    <name type="common">Hemp</name>
    <name type="synonym">Marijuana</name>
    <dbReference type="NCBI Taxonomy" id="3483"/>
    <lineage>
        <taxon>Eukaryota</taxon>
        <taxon>Viridiplantae</taxon>
        <taxon>Streptophyta</taxon>
        <taxon>Embryophyta</taxon>
        <taxon>Tracheophyta</taxon>
        <taxon>Spermatophyta</taxon>
        <taxon>Magnoliopsida</taxon>
        <taxon>eudicotyledons</taxon>
        <taxon>Gunneridae</taxon>
        <taxon>Pentapetalae</taxon>
        <taxon>rosids</taxon>
        <taxon>fabids</taxon>
        <taxon>Rosales</taxon>
        <taxon>Cannabaceae</taxon>
        <taxon>Cannabis</taxon>
    </lineage>
</organism>
<dbReference type="EMBL" id="UZAU01000635">
    <property type="status" value="NOT_ANNOTATED_CDS"/>
    <property type="molecule type" value="Genomic_DNA"/>
</dbReference>
<evidence type="ECO:0000313" key="1">
    <source>
        <dbReference type="EnsemblPlants" id="cds.evm.model.07.501"/>
    </source>
</evidence>